<dbReference type="InterPro" id="IPR000090">
    <property type="entry name" value="Flg_Motor_Flig"/>
</dbReference>
<keyword evidence="14" id="KW-0282">Flagellum</keyword>
<keyword evidence="14" id="KW-0969">Cilium</keyword>
<dbReference type="EMBL" id="CACSIK010000001">
    <property type="protein sequence ID" value="CAA0087737.1"/>
    <property type="molecule type" value="Genomic_DNA"/>
</dbReference>
<reference evidence="17 18" key="1">
    <citation type="submission" date="2019-11" db="EMBL/GenBank/DDBJ databases">
        <authorList>
            <person name="Holert J."/>
        </authorList>
    </citation>
    <scope>NUCLEOTIDE SEQUENCE [LARGE SCALE GENOMIC DNA]</scope>
    <source>
        <strain evidence="15">BC3_2A</strain>
        <strain evidence="14">SB11_1A</strain>
    </source>
</reference>
<evidence type="ECO:0000259" key="13">
    <source>
        <dbReference type="Pfam" id="PF14842"/>
    </source>
</evidence>
<feature type="domain" description="Flagellar motor switch protein FliG middle" evidence="12">
    <location>
        <begin position="117"/>
        <end position="189"/>
    </location>
</feature>
<dbReference type="GO" id="GO:0006935">
    <property type="term" value="P:chemotaxis"/>
    <property type="evidence" value="ECO:0007669"/>
    <property type="project" value="UniProtKB-KW"/>
</dbReference>
<evidence type="ECO:0000313" key="15">
    <source>
        <dbReference type="EMBL" id="CAA0115392.1"/>
    </source>
</evidence>
<dbReference type="GO" id="GO:0071973">
    <property type="term" value="P:bacterial-type flagellum-dependent cell motility"/>
    <property type="evidence" value="ECO:0007669"/>
    <property type="project" value="InterPro"/>
</dbReference>
<dbReference type="GO" id="GO:0005886">
    <property type="term" value="C:plasma membrane"/>
    <property type="evidence" value="ECO:0007669"/>
    <property type="project" value="UniProtKB-SubCell"/>
</dbReference>
<dbReference type="PANTHER" id="PTHR30534">
    <property type="entry name" value="FLAGELLAR MOTOR SWITCH PROTEIN FLIG"/>
    <property type="match status" value="1"/>
</dbReference>
<gene>
    <name evidence="14" type="primary">fliG_1</name>
    <name evidence="15" type="synonym">fliG_2</name>
    <name evidence="16" type="synonym">fliG_3</name>
    <name evidence="14" type="ORF">IHBHHGIJ_01385</name>
    <name evidence="15" type="ORF">KFEGEMFD_03125</name>
    <name evidence="16" type="ORF">KFEGEMFD_03684</name>
</gene>
<proteinExistence type="inferred from homology"/>
<dbReference type="InterPro" id="IPR023087">
    <property type="entry name" value="Flg_Motor_Flig_C"/>
</dbReference>
<evidence type="ECO:0000256" key="9">
    <source>
        <dbReference type="ARBA" id="ARBA00023143"/>
    </source>
</evidence>
<evidence type="ECO:0000256" key="7">
    <source>
        <dbReference type="ARBA" id="ARBA00022779"/>
    </source>
</evidence>
<comment type="subcellular location">
    <subcellularLocation>
        <location evidence="1">Bacterial flagellum basal body</location>
    </subcellularLocation>
    <subcellularLocation>
        <location evidence="2">Cell inner membrane</location>
        <topology evidence="2">Peripheral membrane protein</topology>
        <orientation evidence="2">Cytoplasmic side</orientation>
    </subcellularLocation>
</comment>
<protein>
    <recommendedName>
        <fullName evidence="4">Flagellar motor switch protein FliG</fullName>
    </recommendedName>
</protein>
<evidence type="ECO:0000313" key="18">
    <source>
        <dbReference type="Proteomes" id="UP000439591"/>
    </source>
</evidence>
<feature type="domain" description="Flagellar motor switch protein FliG C-terminal" evidence="11">
    <location>
        <begin position="220"/>
        <end position="323"/>
    </location>
</feature>
<keyword evidence="7" id="KW-0283">Flagellar rotation</keyword>
<dbReference type="InterPro" id="IPR032779">
    <property type="entry name" value="FliG_M"/>
</dbReference>
<evidence type="ECO:0000256" key="10">
    <source>
        <dbReference type="ARBA" id="ARBA00025598"/>
    </source>
</evidence>
<evidence type="ECO:0000256" key="8">
    <source>
        <dbReference type="ARBA" id="ARBA00023136"/>
    </source>
</evidence>
<dbReference type="EMBL" id="CACSIM010000005">
    <property type="protein sequence ID" value="CAA0115392.1"/>
    <property type="molecule type" value="Genomic_DNA"/>
</dbReference>
<dbReference type="InterPro" id="IPR011002">
    <property type="entry name" value="FliG_a-hlx"/>
</dbReference>
<dbReference type="AlphaFoldDB" id="A0A5S9NCT8"/>
<evidence type="ECO:0000256" key="1">
    <source>
        <dbReference type="ARBA" id="ARBA00004117"/>
    </source>
</evidence>
<dbReference type="Pfam" id="PF14842">
    <property type="entry name" value="FliG_N"/>
    <property type="match status" value="1"/>
</dbReference>
<comment type="function">
    <text evidence="10">FliG is one of three proteins (FliG, FliN, FliM) that forms the rotor-mounted switch complex (C ring), located at the base of the basal body. This complex interacts with the CheY and CheZ chemotaxis proteins, in addition to contacting components of the motor that determine the direction of flagellar rotation.</text>
</comment>
<evidence type="ECO:0000313" key="16">
    <source>
        <dbReference type="EMBL" id="CAA0120197.1"/>
    </source>
</evidence>
<dbReference type="OrthoDB" id="9780302at2"/>
<keyword evidence="14" id="KW-0966">Cell projection</keyword>
<comment type="similarity">
    <text evidence="3">Belongs to the FliG family.</text>
</comment>
<evidence type="ECO:0000256" key="6">
    <source>
        <dbReference type="ARBA" id="ARBA00022500"/>
    </source>
</evidence>
<organism evidence="14 17">
    <name type="scientific">Zhongshania aliphaticivorans</name>
    <dbReference type="NCBI Taxonomy" id="1470434"/>
    <lineage>
        <taxon>Bacteria</taxon>
        <taxon>Pseudomonadati</taxon>
        <taxon>Pseudomonadota</taxon>
        <taxon>Gammaproteobacteria</taxon>
        <taxon>Cellvibrionales</taxon>
        <taxon>Spongiibacteraceae</taxon>
        <taxon>Zhongshania</taxon>
    </lineage>
</organism>
<evidence type="ECO:0000313" key="17">
    <source>
        <dbReference type="Proteomes" id="UP000435877"/>
    </source>
</evidence>
<dbReference type="Proteomes" id="UP000439591">
    <property type="component" value="Unassembled WGS sequence"/>
</dbReference>
<dbReference type="EMBL" id="CACSIM010000007">
    <property type="protein sequence ID" value="CAA0120197.1"/>
    <property type="molecule type" value="Genomic_DNA"/>
</dbReference>
<dbReference type="GO" id="GO:0003774">
    <property type="term" value="F:cytoskeletal motor activity"/>
    <property type="evidence" value="ECO:0007669"/>
    <property type="project" value="InterPro"/>
</dbReference>
<name>A0A5S9NCT8_9GAMM</name>
<evidence type="ECO:0000256" key="5">
    <source>
        <dbReference type="ARBA" id="ARBA00022475"/>
    </source>
</evidence>
<keyword evidence="9" id="KW-0975">Bacterial flagellum</keyword>
<evidence type="ECO:0000256" key="4">
    <source>
        <dbReference type="ARBA" id="ARBA00021870"/>
    </source>
</evidence>
<dbReference type="Gene3D" id="1.10.220.30">
    <property type="match status" value="3"/>
</dbReference>
<accession>A0A5S9NCT8</accession>
<evidence type="ECO:0000313" key="14">
    <source>
        <dbReference type="EMBL" id="CAA0087737.1"/>
    </source>
</evidence>
<evidence type="ECO:0000256" key="2">
    <source>
        <dbReference type="ARBA" id="ARBA00004515"/>
    </source>
</evidence>
<evidence type="ECO:0000256" key="3">
    <source>
        <dbReference type="ARBA" id="ARBA00010299"/>
    </source>
</evidence>
<dbReference type="InterPro" id="IPR028263">
    <property type="entry name" value="FliG_N"/>
</dbReference>
<keyword evidence="6" id="KW-0145">Chemotaxis</keyword>
<evidence type="ECO:0000259" key="12">
    <source>
        <dbReference type="Pfam" id="PF14841"/>
    </source>
</evidence>
<dbReference type="Pfam" id="PF01706">
    <property type="entry name" value="FliG_C"/>
    <property type="match status" value="1"/>
</dbReference>
<dbReference type="Pfam" id="PF14841">
    <property type="entry name" value="FliG_M"/>
    <property type="match status" value="1"/>
</dbReference>
<dbReference type="Proteomes" id="UP000435877">
    <property type="component" value="Unassembled WGS sequence"/>
</dbReference>
<keyword evidence="5" id="KW-1003">Cell membrane</keyword>
<sequence>MTEAIHLSDAEQAAALLMSLDKSDAAAILKNMPPADVHRLAAVMSSMDAPSRSEFTQVLGRFHRDVKSYSGVKASAGDRVLNLLQEALGEEHAKLLSDRLALHGQSKHIAKLKWLEPQTIVDIIRREHPQIQAVVIACLDAAQGSDVLLAFEEERRLDLLSRLSALKHITPIALEELDWLLEQYFSNIGRPLGRTMTGDSVAAALLNEMDVGAESSLLNALRENQPEQAARVEELMFGFAQFSHMAEHDIEVLVRQLAAEVLAPALSETTAQLRRKFIEALGQQKKQAVVALSKRFTQAEVHAAQSEIVRIAKQMAAVGEIILDARKIDVF</sequence>
<keyword evidence="17" id="KW-1185">Reference proteome</keyword>
<feature type="domain" description="Flagellar motor switch protein FliG N-terminal" evidence="13">
    <location>
        <begin position="7"/>
        <end position="107"/>
    </location>
</feature>
<dbReference type="GO" id="GO:0009425">
    <property type="term" value="C:bacterial-type flagellum basal body"/>
    <property type="evidence" value="ECO:0007669"/>
    <property type="project" value="UniProtKB-SubCell"/>
</dbReference>
<dbReference type="PANTHER" id="PTHR30534:SF0">
    <property type="entry name" value="FLAGELLAR MOTOR SWITCH PROTEIN FLIG"/>
    <property type="match status" value="1"/>
</dbReference>
<dbReference type="RefSeq" id="WP_159267984.1">
    <property type="nucleotide sequence ID" value="NZ_CACSIK010000001.1"/>
</dbReference>
<dbReference type="PRINTS" id="PR00954">
    <property type="entry name" value="FLGMOTORFLIG"/>
</dbReference>
<evidence type="ECO:0000259" key="11">
    <source>
        <dbReference type="Pfam" id="PF01706"/>
    </source>
</evidence>
<dbReference type="SUPFAM" id="SSF48029">
    <property type="entry name" value="FliG"/>
    <property type="match status" value="2"/>
</dbReference>
<keyword evidence="8" id="KW-0472">Membrane</keyword>